<keyword evidence="2" id="KW-1185">Reference proteome</keyword>
<evidence type="ECO:0000313" key="1">
    <source>
        <dbReference type="EMBL" id="NHN55803.1"/>
    </source>
</evidence>
<gene>
    <name evidence="1" type="ORF">G9U51_08435</name>
</gene>
<proteinExistence type="predicted"/>
<sequence>MMSPGGAPNGLTFVVATLAALAFGAGVYAVRWLVDVVREFGAGGEQR</sequence>
<evidence type="ECO:0000313" key="2">
    <source>
        <dbReference type="Proteomes" id="UP000744769"/>
    </source>
</evidence>
<dbReference type="RefSeq" id="WP_166195958.1">
    <property type="nucleotide sequence ID" value="NZ_JAAOIV010000005.1"/>
</dbReference>
<dbReference type="Proteomes" id="UP000744769">
    <property type="component" value="Unassembled WGS sequence"/>
</dbReference>
<accession>A0A967EH14</accession>
<dbReference type="EMBL" id="JAAOIV010000005">
    <property type="protein sequence ID" value="NHN55803.1"/>
    <property type="molecule type" value="Genomic_DNA"/>
</dbReference>
<organism evidence="1 2">
    <name type="scientific">Metallococcus carri</name>
    <dbReference type="NCBI Taxonomy" id="1656884"/>
    <lineage>
        <taxon>Bacteria</taxon>
        <taxon>Bacillati</taxon>
        <taxon>Actinomycetota</taxon>
        <taxon>Actinomycetes</taxon>
        <taxon>Micrococcales</taxon>
        <taxon>Dermacoccaceae</taxon>
        <taxon>Metallococcus</taxon>
    </lineage>
</organism>
<protein>
    <submittedName>
        <fullName evidence="1">Uncharacterized protein</fullName>
    </submittedName>
</protein>
<comment type="caution">
    <text evidence="1">The sequence shown here is derived from an EMBL/GenBank/DDBJ whole genome shotgun (WGS) entry which is preliminary data.</text>
</comment>
<name>A0A967EH14_9MICO</name>
<reference evidence="1" key="1">
    <citation type="submission" date="2020-03" db="EMBL/GenBank/DDBJ databases">
        <title>Draft sequencing of Calidifontibacter sp. DB0510.</title>
        <authorList>
            <person name="Kim D.-U."/>
        </authorList>
    </citation>
    <scope>NUCLEOTIDE SEQUENCE</scope>
    <source>
        <strain evidence="1">DB0510</strain>
    </source>
</reference>
<dbReference type="AlphaFoldDB" id="A0A967EH14"/>